<dbReference type="EMBL" id="JARJLG010000031">
    <property type="protein sequence ID" value="KAJ7766978.1"/>
    <property type="molecule type" value="Genomic_DNA"/>
</dbReference>
<dbReference type="Proteomes" id="UP001215280">
    <property type="component" value="Unassembled WGS sequence"/>
</dbReference>
<dbReference type="Gene3D" id="3.10.180.10">
    <property type="entry name" value="2,3-Dihydroxybiphenyl 1,2-Dioxygenase, domain 1"/>
    <property type="match status" value="1"/>
</dbReference>
<dbReference type="InterPro" id="IPR037523">
    <property type="entry name" value="VOC_core"/>
</dbReference>
<dbReference type="PROSITE" id="PS51819">
    <property type="entry name" value="VOC"/>
    <property type="match status" value="1"/>
</dbReference>
<protein>
    <submittedName>
        <fullName evidence="2">Glyoxalase/Bleomycin resistance protein/Dihydroxybiphenyl dioxygenase</fullName>
    </submittedName>
</protein>
<reference evidence="2" key="1">
    <citation type="submission" date="2023-03" db="EMBL/GenBank/DDBJ databases">
        <title>Massive genome expansion in bonnet fungi (Mycena s.s.) driven by repeated elements and novel gene families across ecological guilds.</title>
        <authorList>
            <consortium name="Lawrence Berkeley National Laboratory"/>
            <person name="Harder C.B."/>
            <person name="Miyauchi S."/>
            <person name="Viragh M."/>
            <person name="Kuo A."/>
            <person name="Thoen E."/>
            <person name="Andreopoulos B."/>
            <person name="Lu D."/>
            <person name="Skrede I."/>
            <person name="Drula E."/>
            <person name="Henrissat B."/>
            <person name="Morin E."/>
            <person name="Kohler A."/>
            <person name="Barry K."/>
            <person name="LaButti K."/>
            <person name="Morin E."/>
            <person name="Salamov A."/>
            <person name="Lipzen A."/>
            <person name="Mereny Z."/>
            <person name="Hegedus B."/>
            <person name="Baldrian P."/>
            <person name="Stursova M."/>
            <person name="Weitz H."/>
            <person name="Taylor A."/>
            <person name="Grigoriev I.V."/>
            <person name="Nagy L.G."/>
            <person name="Martin F."/>
            <person name="Kauserud H."/>
        </authorList>
    </citation>
    <scope>NUCLEOTIDE SEQUENCE</scope>
    <source>
        <strain evidence="2">CBHHK188m</strain>
    </source>
</reference>
<dbReference type="CDD" id="cd06587">
    <property type="entry name" value="VOC"/>
    <property type="match status" value="1"/>
</dbReference>
<evidence type="ECO:0000313" key="3">
    <source>
        <dbReference type="Proteomes" id="UP001215280"/>
    </source>
</evidence>
<dbReference type="Pfam" id="PF00903">
    <property type="entry name" value="Glyoxalase"/>
    <property type="match status" value="1"/>
</dbReference>
<keyword evidence="3" id="KW-1185">Reference proteome</keyword>
<sequence>MTSTAPGTPPTLSIHHLKIPTGSLSTKLEFYTTILPFTHLAHFDHRHADSGDLFAVIIQHAPTALLIELRLNPAQAAAQRGWDSITWGVETRQDLETWREWLVSKGVECSTVLKGFRGWSLVAEDPDGAFVKWYCKESHEWDVHVDVDEKWVQF</sequence>
<organism evidence="2 3">
    <name type="scientific">Mycena maculata</name>
    <dbReference type="NCBI Taxonomy" id="230809"/>
    <lineage>
        <taxon>Eukaryota</taxon>
        <taxon>Fungi</taxon>
        <taxon>Dikarya</taxon>
        <taxon>Basidiomycota</taxon>
        <taxon>Agaricomycotina</taxon>
        <taxon>Agaricomycetes</taxon>
        <taxon>Agaricomycetidae</taxon>
        <taxon>Agaricales</taxon>
        <taxon>Marasmiineae</taxon>
        <taxon>Mycenaceae</taxon>
        <taxon>Mycena</taxon>
    </lineage>
</organism>
<feature type="domain" description="VOC" evidence="1">
    <location>
        <begin position="13"/>
        <end position="136"/>
    </location>
</feature>
<dbReference type="InterPro" id="IPR029068">
    <property type="entry name" value="Glyas_Bleomycin-R_OHBP_Dase"/>
</dbReference>
<evidence type="ECO:0000313" key="2">
    <source>
        <dbReference type="EMBL" id="KAJ7766978.1"/>
    </source>
</evidence>
<gene>
    <name evidence="2" type="ORF">DFH07DRAFT_808876</name>
</gene>
<dbReference type="GO" id="GO:0051213">
    <property type="term" value="F:dioxygenase activity"/>
    <property type="evidence" value="ECO:0007669"/>
    <property type="project" value="UniProtKB-KW"/>
</dbReference>
<evidence type="ECO:0000259" key="1">
    <source>
        <dbReference type="PROSITE" id="PS51819"/>
    </source>
</evidence>
<proteinExistence type="predicted"/>
<keyword evidence="2" id="KW-0560">Oxidoreductase</keyword>
<comment type="caution">
    <text evidence="2">The sequence shown here is derived from an EMBL/GenBank/DDBJ whole genome shotgun (WGS) entry which is preliminary data.</text>
</comment>
<dbReference type="SUPFAM" id="SSF54593">
    <property type="entry name" value="Glyoxalase/Bleomycin resistance protein/Dihydroxybiphenyl dioxygenase"/>
    <property type="match status" value="1"/>
</dbReference>
<dbReference type="InterPro" id="IPR004360">
    <property type="entry name" value="Glyas_Fos-R_dOase_dom"/>
</dbReference>
<name>A0AAD7NMP3_9AGAR</name>
<keyword evidence="2" id="KW-0223">Dioxygenase</keyword>
<dbReference type="AlphaFoldDB" id="A0AAD7NMP3"/>
<accession>A0AAD7NMP3</accession>